<evidence type="ECO:0000259" key="2">
    <source>
        <dbReference type="Pfam" id="PF01926"/>
    </source>
</evidence>
<evidence type="ECO:0000313" key="4">
    <source>
        <dbReference type="Proteomes" id="UP001447188"/>
    </source>
</evidence>
<dbReference type="InterPro" id="IPR027417">
    <property type="entry name" value="P-loop_NTPase"/>
</dbReference>
<reference evidence="3 4" key="1">
    <citation type="submission" date="2024-02" db="EMBL/GenBank/DDBJ databases">
        <title>Discinaceae phylogenomics.</title>
        <authorList>
            <person name="Dirks A.C."/>
            <person name="James T.Y."/>
        </authorList>
    </citation>
    <scope>NUCLEOTIDE SEQUENCE [LARGE SCALE GENOMIC DNA]</scope>
    <source>
        <strain evidence="3 4">ACD0624</strain>
    </source>
</reference>
<proteinExistence type="predicted"/>
<gene>
    <name evidence="3" type="ORF">Q9L58_010218</name>
</gene>
<dbReference type="InterPro" id="IPR006073">
    <property type="entry name" value="GTP-bd"/>
</dbReference>
<evidence type="ECO:0000313" key="3">
    <source>
        <dbReference type="EMBL" id="KAL0630930.1"/>
    </source>
</evidence>
<dbReference type="Gene3D" id="3.40.50.300">
    <property type="entry name" value="P-loop containing nucleotide triphosphate hydrolases"/>
    <property type="match status" value="1"/>
</dbReference>
<dbReference type="SUPFAM" id="SSF52540">
    <property type="entry name" value="P-loop containing nucleoside triphosphate hydrolases"/>
    <property type="match status" value="1"/>
</dbReference>
<name>A0ABR3G4S5_9PEZI</name>
<accession>A0ABR3G4S5</accession>
<keyword evidence="4" id="KW-1185">Reference proteome</keyword>
<sequence length="296" mass="33597">MGVTGAGKSNFIKTLTGDENIVVGKRLKSCTKRVHESLTFRLGEDTIQMVDTPGFNDDMISDDSTLGLIAKWMMNIPDTQKLGGILYFHRITDTRMDGGALRCVKLFEDICGPTFLQNTALITTMWDKYPEDFHETVETERELINQYWHPCLTVCQSQDGAGFVKILFDSSNSVVRLDTDITGRGSFTGAMYARSDNTKEMFEKILREIIRKRPVIPELQKELAREASLEKTTAGKRLRKALDKGKPRTQRMEGNGLEGEAAPAEPKSDIQLFRARSRRMSEKFTKQKWSWRRAAT</sequence>
<dbReference type="EMBL" id="JBBBZM010000338">
    <property type="protein sequence ID" value="KAL0630930.1"/>
    <property type="molecule type" value="Genomic_DNA"/>
</dbReference>
<organism evidence="3 4">
    <name type="scientific">Discina gigas</name>
    <dbReference type="NCBI Taxonomy" id="1032678"/>
    <lineage>
        <taxon>Eukaryota</taxon>
        <taxon>Fungi</taxon>
        <taxon>Dikarya</taxon>
        <taxon>Ascomycota</taxon>
        <taxon>Pezizomycotina</taxon>
        <taxon>Pezizomycetes</taxon>
        <taxon>Pezizales</taxon>
        <taxon>Discinaceae</taxon>
        <taxon>Discina</taxon>
    </lineage>
</organism>
<feature type="region of interest" description="Disordered" evidence="1">
    <location>
        <begin position="234"/>
        <end position="296"/>
    </location>
</feature>
<comment type="caution">
    <text evidence="3">The sequence shown here is derived from an EMBL/GenBank/DDBJ whole genome shotgun (WGS) entry which is preliminary data.</text>
</comment>
<dbReference type="Proteomes" id="UP001447188">
    <property type="component" value="Unassembled WGS sequence"/>
</dbReference>
<dbReference type="Pfam" id="PF01926">
    <property type="entry name" value="MMR_HSR1"/>
    <property type="match status" value="1"/>
</dbReference>
<evidence type="ECO:0000256" key="1">
    <source>
        <dbReference type="SAM" id="MobiDB-lite"/>
    </source>
</evidence>
<feature type="domain" description="G" evidence="2">
    <location>
        <begin position="1"/>
        <end position="56"/>
    </location>
</feature>
<protein>
    <recommendedName>
        <fullName evidence="2">G domain-containing protein</fullName>
    </recommendedName>
</protein>